<dbReference type="GO" id="GO:0046872">
    <property type="term" value="F:metal ion binding"/>
    <property type="evidence" value="ECO:0007669"/>
    <property type="project" value="UniProtKB-KW"/>
</dbReference>
<keyword evidence="3" id="KW-0479">Metal-binding</keyword>
<evidence type="ECO:0000256" key="5">
    <source>
        <dbReference type="ARBA" id="ARBA00023014"/>
    </source>
</evidence>
<dbReference type="OrthoDB" id="268593at2759"/>
<dbReference type="GO" id="GO:0051537">
    <property type="term" value="F:2 iron, 2 sulfur cluster binding"/>
    <property type="evidence" value="ECO:0007669"/>
    <property type="project" value="UniProtKB-KW"/>
</dbReference>
<proteinExistence type="inferred from homology"/>
<dbReference type="PANTHER" id="PTHR23426:SF65">
    <property type="entry name" value="FERREDOXIN-2, MITOCHONDRIAL"/>
    <property type="match status" value="1"/>
</dbReference>
<evidence type="ECO:0000256" key="1">
    <source>
        <dbReference type="ARBA" id="ARBA00010914"/>
    </source>
</evidence>
<evidence type="ECO:0000256" key="6">
    <source>
        <dbReference type="ARBA" id="ARBA00034078"/>
    </source>
</evidence>
<keyword evidence="4" id="KW-0408">Iron</keyword>
<dbReference type="Gene3D" id="3.10.20.30">
    <property type="match status" value="1"/>
</dbReference>
<dbReference type="PROSITE" id="PS51085">
    <property type="entry name" value="2FE2S_FER_2"/>
    <property type="match status" value="1"/>
</dbReference>
<reference evidence="8 9" key="1">
    <citation type="submission" date="2016-05" db="EMBL/GenBank/DDBJ databases">
        <title>Nuclear genome of Blastocystis sp. subtype 1 NandII.</title>
        <authorList>
            <person name="Gentekaki E."/>
            <person name="Curtis B."/>
            <person name="Stairs C."/>
            <person name="Eme L."/>
            <person name="Herman E."/>
            <person name="Klimes V."/>
            <person name="Arias M.C."/>
            <person name="Elias M."/>
            <person name="Hilliou F."/>
            <person name="Klute M."/>
            <person name="Malik S.-B."/>
            <person name="Pightling A."/>
            <person name="Rachubinski R."/>
            <person name="Salas D."/>
            <person name="Schlacht A."/>
            <person name="Suga H."/>
            <person name="Archibald J."/>
            <person name="Ball S.G."/>
            <person name="Clark G."/>
            <person name="Dacks J."/>
            <person name="Van Der Giezen M."/>
            <person name="Tsaousis A."/>
            <person name="Roger A."/>
        </authorList>
    </citation>
    <scope>NUCLEOTIDE SEQUENCE [LARGE SCALE GENOMIC DNA]</scope>
    <source>
        <strain evidence="9">ATCC 50177 / NandII</strain>
    </source>
</reference>
<dbReference type="STRING" id="478820.A0A196SL69"/>
<dbReference type="SUPFAM" id="SSF54292">
    <property type="entry name" value="2Fe-2S ferredoxin-like"/>
    <property type="match status" value="1"/>
</dbReference>
<evidence type="ECO:0000313" key="9">
    <source>
        <dbReference type="Proteomes" id="UP000078348"/>
    </source>
</evidence>
<organism evidence="8 9">
    <name type="scientific">Blastocystis sp. subtype 1 (strain ATCC 50177 / NandII)</name>
    <dbReference type="NCBI Taxonomy" id="478820"/>
    <lineage>
        <taxon>Eukaryota</taxon>
        <taxon>Sar</taxon>
        <taxon>Stramenopiles</taxon>
        <taxon>Bigyra</taxon>
        <taxon>Opalozoa</taxon>
        <taxon>Opalinata</taxon>
        <taxon>Blastocystidae</taxon>
        <taxon>Blastocystis</taxon>
    </lineage>
</organism>
<comment type="similarity">
    <text evidence="1">Belongs to the adrenodoxin/putidaredoxin family.</text>
</comment>
<dbReference type="Pfam" id="PF00111">
    <property type="entry name" value="Fer2"/>
    <property type="match status" value="1"/>
</dbReference>
<accession>A0A196SL69</accession>
<dbReference type="InterPro" id="IPR036010">
    <property type="entry name" value="2Fe-2S_ferredoxin-like_sf"/>
</dbReference>
<dbReference type="GO" id="GO:0009055">
    <property type="term" value="F:electron transfer activity"/>
    <property type="evidence" value="ECO:0007669"/>
    <property type="project" value="TreeGrafter"/>
</dbReference>
<dbReference type="PANTHER" id="PTHR23426">
    <property type="entry name" value="FERREDOXIN/ADRENODOXIN"/>
    <property type="match status" value="1"/>
</dbReference>
<dbReference type="AlphaFoldDB" id="A0A196SL69"/>
<evidence type="ECO:0000313" key="8">
    <source>
        <dbReference type="EMBL" id="OAO17810.1"/>
    </source>
</evidence>
<gene>
    <name evidence="8" type="ORF">AV274_0487</name>
</gene>
<feature type="domain" description="2Fe-2S ferredoxin-type" evidence="7">
    <location>
        <begin position="24"/>
        <end position="132"/>
    </location>
</feature>
<evidence type="ECO:0000256" key="3">
    <source>
        <dbReference type="ARBA" id="ARBA00022723"/>
    </source>
</evidence>
<evidence type="ECO:0000259" key="7">
    <source>
        <dbReference type="PROSITE" id="PS51085"/>
    </source>
</evidence>
<dbReference type="EMBL" id="LXWW01000017">
    <property type="protein sequence ID" value="OAO17810.1"/>
    <property type="molecule type" value="Genomic_DNA"/>
</dbReference>
<evidence type="ECO:0000256" key="2">
    <source>
        <dbReference type="ARBA" id="ARBA00022714"/>
    </source>
</evidence>
<dbReference type="Proteomes" id="UP000078348">
    <property type="component" value="Unassembled WGS sequence"/>
</dbReference>
<name>A0A196SL69_BLAHN</name>
<evidence type="ECO:0000256" key="4">
    <source>
        <dbReference type="ARBA" id="ARBA00023004"/>
    </source>
</evidence>
<dbReference type="InterPro" id="IPR001041">
    <property type="entry name" value="2Fe-2S_ferredoxin-type"/>
</dbReference>
<keyword evidence="5" id="KW-0411">Iron-sulfur</keyword>
<dbReference type="GO" id="GO:0140647">
    <property type="term" value="P:P450-containing electron transport chain"/>
    <property type="evidence" value="ECO:0007669"/>
    <property type="project" value="InterPro"/>
</dbReference>
<comment type="caution">
    <text evidence="8">The sequence shown here is derived from an EMBL/GenBank/DDBJ whole genome shotgun (WGS) entry which is preliminary data.</text>
</comment>
<keyword evidence="2" id="KW-0001">2Fe-2S</keyword>
<comment type="cofactor">
    <cofactor evidence="6">
        <name>[2Fe-2S] cluster</name>
        <dbReference type="ChEBI" id="CHEBI:190135"/>
    </cofactor>
</comment>
<sequence length="132" mass="14280">MFVAAKGLARLSPRACGAIASRNLSVTFTLKTFVDEFTTEEVKITAEEGKTVLEVAQDNGATINAFCGGNCHCGGCQIKLSQYLTDRIPRPTDKEKEVLKKCVDVDESSRLACQTKVNKAMEGRVIVVPLAI</sequence>
<dbReference type="InterPro" id="IPR001055">
    <property type="entry name" value="Adrenodoxin-like"/>
</dbReference>
<keyword evidence="9" id="KW-1185">Reference proteome</keyword>
<dbReference type="InterPro" id="IPR012675">
    <property type="entry name" value="Beta-grasp_dom_sf"/>
</dbReference>
<protein>
    <submittedName>
        <fullName evidence="8">Ferredoxin</fullName>
    </submittedName>
</protein>